<dbReference type="Proteomes" id="UP001239462">
    <property type="component" value="Unassembled WGS sequence"/>
</dbReference>
<organism evidence="1 2">
    <name type="scientific">Roseiconus lacunae</name>
    <dbReference type="NCBI Taxonomy" id="2605694"/>
    <lineage>
        <taxon>Bacteria</taxon>
        <taxon>Pseudomonadati</taxon>
        <taxon>Planctomycetota</taxon>
        <taxon>Planctomycetia</taxon>
        <taxon>Pirellulales</taxon>
        <taxon>Pirellulaceae</taxon>
        <taxon>Roseiconus</taxon>
    </lineage>
</organism>
<evidence type="ECO:0008006" key="3">
    <source>
        <dbReference type="Google" id="ProtNLM"/>
    </source>
</evidence>
<gene>
    <name evidence="1" type="ORF">QTN89_07170</name>
</gene>
<dbReference type="Gene3D" id="2.60.120.200">
    <property type="match status" value="1"/>
</dbReference>
<dbReference type="RefSeq" id="WP_289162686.1">
    <property type="nucleotide sequence ID" value="NZ_JASZZN010000004.1"/>
</dbReference>
<evidence type="ECO:0000313" key="1">
    <source>
        <dbReference type="EMBL" id="MDM4015204.1"/>
    </source>
</evidence>
<accession>A0ABT7PFD0</accession>
<protein>
    <recommendedName>
        <fullName evidence="3">Secreted protein</fullName>
    </recommendedName>
</protein>
<evidence type="ECO:0000313" key="2">
    <source>
        <dbReference type="Proteomes" id="UP001239462"/>
    </source>
</evidence>
<comment type="caution">
    <text evidence="1">The sequence shown here is derived from an EMBL/GenBank/DDBJ whole genome shotgun (WGS) entry which is preliminary data.</text>
</comment>
<reference evidence="1 2" key="1">
    <citation type="submission" date="2023-06" db="EMBL/GenBank/DDBJ databases">
        <title>Roseiconus lacunae JC819 isolated from Gulf of Mannar region, Tamil Nadu.</title>
        <authorList>
            <person name="Pk S."/>
            <person name="Ch S."/>
            <person name="Ch V.R."/>
        </authorList>
    </citation>
    <scope>NUCLEOTIDE SEQUENCE [LARGE SCALE GENOMIC DNA]</scope>
    <source>
        <strain evidence="1 2">JC819</strain>
    </source>
</reference>
<name>A0ABT7PFD0_9BACT</name>
<proteinExistence type="predicted"/>
<sequence>MCHWSSHAVAVAFLISCVQTLTEPAKVVAQDESIPKSPISAVDKSQLPSGDGLAAAFEADRGIEQHRNVVFADDFEVEALGGKWDEINDRGNALSFIHPHANSSPTKHPQLGNRSLKVTATLGKNTGGGFTKWFSSADRLFIRFYTKFDQDCDYVHHFCTLRANKSLQGAERWSGFGGAGKRPNGEERFSTAIEPWGNWGKWNPPGRWNFYSYWHTMSASPDGKYWGNGFRPDTQPNIERGKWICVEMMIQHNTPGMDDGEQAYWIDGELRGHWKGFNWRTNSTLFANALTLESYVTDRWTKQSENIVYFDNVVIAKEYIGPASNAN</sequence>
<keyword evidence="2" id="KW-1185">Reference proteome</keyword>
<dbReference type="EMBL" id="JASZZN010000004">
    <property type="protein sequence ID" value="MDM4015204.1"/>
    <property type="molecule type" value="Genomic_DNA"/>
</dbReference>